<dbReference type="SUPFAM" id="SSF54373">
    <property type="entry name" value="FAD-linked reductases, C-terminal domain"/>
    <property type="match status" value="1"/>
</dbReference>
<evidence type="ECO:0000313" key="12">
    <source>
        <dbReference type="EMBL" id="ADU31719.1"/>
    </source>
</evidence>
<dbReference type="UniPathway" id="UPA00618">
    <property type="reaction ID" value="UER00674"/>
</dbReference>
<dbReference type="EMBL" id="CP002394">
    <property type="protein sequence ID" value="ADU31719.1"/>
    <property type="molecule type" value="Genomic_DNA"/>
</dbReference>
<feature type="domain" description="FAD dependent oxidoreductase" evidence="10">
    <location>
        <begin position="27"/>
        <end position="352"/>
    </location>
</feature>
<keyword evidence="6" id="KW-0274">FAD</keyword>
<evidence type="ECO:0000256" key="5">
    <source>
        <dbReference type="ARBA" id="ARBA00022798"/>
    </source>
</evidence>
<evidence type="ECO:0000256" key="8">
    <source>
        <dbReference type="ARBA" id="ARBA00049055"/>
    </source>
</evidence>
<organism evidence="12 13">
    <name type="scientific">Evansella cellulosilytica (strain ATCC 21833 / DSM 2522 / FERM P-1141 / JCM 9156 / N-4)</name>
    <name type="common">Bacillus cellulosilyticus</name>
    <dbReference type="NCBI Taxonomy" id="649639"/>
    <lineage>
        <taxon>Bacteria</taxon>
        <taxon>Bacillati</taxon>
        <taxon>Bacillota</taxon>
        <taxon>Bacilli</taxon>
        <taxon>Bacillales</taxon>
        <taxon>Bacillaceae</taxon>
        <taxon>Evansella</taxon>
    </lineage>
</organism>
<dbReference type="EC" id="1.1.5.3" evidence="9"/>
<comment type="pathway">
    <text evidence="2">Polyol metabolism; glycerol degradation via glycerol kinase pathway; glycerone phosphate from sn-glycerol 3-phosphate (aerobic route): step 1/1.</text>
</comment>
<dbReference type="GO" id="GO:0004368">
    <property type="term" value="F:glycerol-3-phosphate dehydrogenase (quinone) activity"/>
    <property type="evidence" value="ECO:0007669"/>
    <property type="project" value="UniProtKB-EC"/>
</dbReference>
<dbReference type="SUPFAM" id="SSF51905">
    <property type="entry name" value="FAD/NAD(P)-binding domain"/>
    <property type="match status" value="1"/>
</dbReference>
<sequence>MFVIMVRTFSQQNRQHFLNEMSSGELDLLIIGGGITGCGIALDAANRGLKVGLLEMQDFAAGTSSRSTKLIHGGLRYLKQLEIKLVKEVGRERAILHENAPHIVKPEPMLLPLIKNGSFGKISTSFGLYVYDRLAQVKKQERRKMLSKEEALKKEPLLRDEGLKGAGLYYEYQTDDARLTLEVVKTAFSLGANAVNYCGVEELIYNESGKVNGGVAFDSISGKTHHIYAKKIVNATGPWVDSIRKQDRSLTGKHLHVTKGVHIVVDQKRFPLRQAMYFDVEDGRMIFAIPRADKTYIGTTDTTYRGDLADPTVSIEDKNYLIKATNNMFPSINISVDDIESSWAGLRPLIHEEGKSPSDLSRKDEIFLSNSGLITIAGGKLTGFRKMAEKTVNLVVKQLAEEYRGSYPRCETQHITLSGGDVGGANRWENFVKEKLELASKIGFEKKKAWTLIHRYGTNVDKVFERFVELNKYRFNTECELKAELYYCVEEEMVVKAEDYLIRRTGDYYFNWRKSMNRSDLVNRLLYMIQK</sequence>
<reference evidence="12 13" key="1">
    <citation type="submission" date="2010-12" db="EMBL/GenBank/DDBJ databases">
        <title>Complete sequence of Bacillus cellulosilyticus DSM 2522.</title>
        <authorList>
            <consortium name="US DOE Joint Genome Institute"/>
            <person name="Lucas S."/>
            <person name="Copeland A."/>
            <person name="Lapidus A."/>
            <person name="Cheng J.-F."/>
            <person name="Bruce D."/>
            <person name="Goodwin L."/>
            <person name="Pitluck S."/>
            <person name="Chertkov O."/>
            <person name="Detter J.C."/>
            <person name="Han C."/>
            <person name="Tapia R."/>
            <person name="Land M."/>
            <person name="Hauser L."/>
            <person name="Jeffries C."/>
            <person name="Kyrpides N."/>
            <person name="Ivanova N."/>
            <person name="Mikhailova N."/>
            <person name="Brumm P."/>
            <person name="Mead D."/>
            <person name="Woyke T."/>
        </authorList>
    </citation>
    <scope>NUCLEOTIDE SEQUENCE [LARGE SCALE GENOMIC DNA]</scope>
    <source>
        <strain evidence="13">ATCC 21833 / DSM 2522 / FERM P-1141 / JCM 9156 / N-4</strain>
    </source>
</reference>
<dbReference type="AlphaFoldDB" id="E6TQU4"/>
<evidence type="ECO:0000259" key="10">
    <source>
        <dbReference type="Pfam" id="PF01266"/>
    </source>
</evidence>
<evidence type="ECO:0000256" key="4">
    <source>
        <dbReference type="ARBA" id="ARBA00022630"/>
    </source>
</evidence>
<dbReference type="InterPro" id="IPR031656">
    <property type="entry name" value="DAO_C"/>
</dbReference>
<evidence type="ECO:0000256" key="9">
    <source>
        <dbReference type="RuleBase" id="RU361217"/>
    </source>
</evidence>
<dbReference type="Pfam" id="PF16901">
    <property type="entry name" value="DAO_C"/>
    <property type="match status" value="1"/>
</dbReference>
<dbReference type="Gene3D" id="3.50.50.60">
    <property type="entry name" value="FAD/NAD(P)-binding domain"/>
    <property type="match status" value="1"/>
</dbReference>
<dbReference type="Pfam" id="PF01266">
    <property type="entry name" value="DAO"/>
    <property type="match status" value="1"/>
</dbReference>
<accession>E6TQU4</accession>
<keyword evidence="5" id="KW-0319">Glycerol metabolism</keyword>
<dbReference type="STRING" id="649639.Bcell_3477"/>
<dbReference type="InterPro" id="IPR036188">
    <property type="entry name" value="FAD/NAD-bd_sf"/>
</dbReference>
<proteinExistence type="inferred from homology"/>
<dbReference type="InterPro" id="IPR006076">
    <property type="entry name" value="FAD-dep_OxRdtase"/>
</dbReference>
<protein>
    <recommendedName>
        <fullName evidence="9">Glycerol-3-phosphate dehydrogenase</fullName>
        <ecNumber evidence="9">1.1.5.3</ecNumber>
    </recommendedName>
</protein>
<keyword evidence="4 9" id="KW-0285">Flavoprotein</keyword>
<dbReference type="PRINTS" id="PR01001">
    <property type="entry name" value="FADG3PDH"/>
</dbReference>
<dbReference type="GO" id="GO:0046168">
    <property type="term" value="P:glycerol-3-phosphate catabolic process"/>
    <property type="evidence" value="ECO:0007669"/>
    <property type="project" value="TreeGrafter"/>
</dbReference>
<evidence type="ECO:0000256" key="7">
    <source>
        <dbReference type="ARBA" id="ARBA00023002"/>
    </source>
</evidence>
<evidence type="ECO:0000256" key="3">
    <source>
        <dbReference type="ARBA" id="ARBA00007330"/>
    </source>
</evidence>
<dbReference type="eggNOG" id="COG0578">
    <property type="taxonomic scope" value="Bacteria"/>
</dbReference>
<evidence type="ECO:0000256" key="6">
    <source>
        <dbReference type="ARBA" id="ARBA00022827"/>
    </source>
</evidence>
<dbReference type="Gene3D" id="1.10.8.870">
    <property type="entry name" value="Alpha-glycerophosphate oxidase, cap domain"/>
    <property type="match status" value="1"/>
</dbReference>
<dbReference type="PANTHER" id="PTHR11985:SF35">
    <property type="entry name" value="ANAEROBIC GLYCEROL-3-PHOSPHATE DEHYDROGENASE SUBUNIT A"/>
    <property type="match status" value="1"/>
</dbReference>
<dbReference type="KEGG" id="bco:Bcell_3477"/>
<dbReference type="GO" id="GO:0009331">
    <property type="term" value="C:glycerol-3-phosphate dehydrogenase (FAD) complex"/>
    <property type="evidence" value="ECO:0007669"/>
    <property type="project" value="UniProtKB-UniRule"/>
</dbReference>
<keyword evidence="7 9" id="KW-0560">Oxidoreductase</keyword>
<dbReference type="PROSITE" id="PS00977">
    <property type="entry name" value="FAD_G3PDH_1"/>
    <property type="match status" value="1"/>
</dbReference>
<name>E6TQU4_EVAC2</name>
<comment type="similarity">
    <text evidence="3 9">Belongs to the FAD-dependent glycerol-3-phosphate dehydrogenase family.</text>
</comment>
<evidence type="ECO:0000259" key="11">
    <source>
        <dbReference type="Pfam" id="PF16901"/>
    </source>
</evidence>
<evidence type="ECO:0000256" key="2">
    <source>
        <dbReference type="ARBA" id="ARBA00004977"/>
    </source>
</evidence>
<evidence type="ECO:0000313" key="13">
    <source>
        <dbReference type="Proteomes" id="UP000001401"/>
    </source>
</evidence>
<dbReference type="GO" id="GO:0019563">
    <property type="term" value="P:glycerol catabolic process"/>
    <property type="evidence" value="ECO:0007669"/>
    <property type="project" value="UniProtKB-UniPathway"/>
</dbReference>
<dbReference type="PANTHER" id="PTHR11985">
    <property type="entry name" value="GLYCEROL-3-PHOSPHATE DEHYDROGENASE"/>
    <property type="match status" value="1"/>
</dbReference>
<comment type="cofactor">
    <cofactor evidence="1 9">
        <name>FAD</name>
        <dbReference type="ChEBI" id="CHEBI:57692"/>
    </cofactor>
</comment>
<comment type="catalytic activity">
    <reaction evidence="8 9">
        <text>a quinone + sn-glycerol 3-phosphate = dihydroxyacetone phosphate + a quinol</text>
        <dbReference type="Rhea" id="RHEA:18977"/>
        <dbReference type="ChEBI" id="CHEBI:24646"/>
        <dbReference type="ChEBI" id="CHEBI:57597"/>
        <dbReference type="ChEBI" id="CHEBI:57642"/>
        <dbReference type="ChEBI" id="CHEBI:132124"/>
        <dbReference type="EC" id="1.1.5.3"/>
    </reaction>
</comment>
<keyword evidence="13" id="KW-1185">Reference proteome</keyword>
<evidence type="ECO:0000256" key="1">
    <source>
        <dbReference type="ARBA" id="ARBA00001974"/>
    </source>
</evidence>
<dbReference type="HOGENOM" id="CLU_015740_5_2_9"/>
<dbReference type="InterPro" id="IPR000447">
    <property type="entry name" value="G3P_DH_FAD-dep"/>
</dbReference>
<feature type="domain" description="Alpha-glycerophosphate oxidase C-terminal" evidence="11">
    <location>
        <begin position="410"/>
        <end position="518"/>
    </location>
</feature>
<dbReference type="Gene3D" id="3.30.9.10">
    <property type="entry name" value="D-Amino Acid Oxidase, subunit A, domain 2"/>
    <property type="match status" value="1"/>
</dbReference>
<dbReference type="Proteomes" id="UP000001401">
    <property type="component" value="Chromosome"/>
</dbReference>
<dbReference type="InterPro" id="IPR038299">
    <property type="entry name" value="DAO_C_sf"/>
</dbReference>
<gene>
    <name evidence="12" type="ordered locus">Bcell_3477</name>
</gene>